<name>A0ABS0S9V6_9HYPH</name>
<dbReference type="RefSeq" id="WP_198475033.1">
    <property type="nucleotide sequence ID" value="NZ_JADGMQ010000002.1"/>
</dbReference>
<evidence type="ECO:0000313" key="2">
    <source>
        <dbReference type="Proteomes" id="UP000601789"/>
    </source>
</evidence>
<keyword evidence="2" id="KW-1185">Reference proteome</keyword>
<accession>A0ABS0S9V6</accession>
<dbReference type="EMBL" id="JADGMQ010000002">
    <property type="protein sequence ID" value="MBI1620075.1"/>
    <property type="molecule type" value="Genomic_DNA"/>
</dbReference>
<sequence length="53" mass="5794">MPNNAELLALLKEAQALGLTFHRGAAYISAAYIEKQAELNARIDQAIAKHKES</sequence>
<gene>
    <name evidence="1" type="ORF">IOD40_05275</name>
</gene>
<reference evidence="1 2" key="1">
    <citation type="submission" date="2020-10" db="EMBL/GenBank/DDBJ databases">
        <title>Aquamicrobium zhengzhouensis sp. nov., a exopolysaccharide producing bacterium isolated from farmland soil.</title>
        <authorList>
            <person name="Wang X."/>
        </authorList>
    </citation>
    <scope>NUCLEOTIDE SEQUENCE [LARGE SCALE GENOMIC DNA]</scope>
    <source>
        <strain evidence="2">cd-1</strain>
    </source>
</reference>
<evidence type="ECO:0000313" key="1">
    <source>
        <dbReference type="EMBL" id="MBI1620075.1"/>
    </source>
</evidence>
<protein>
    <submittedName>
        <fullName evidence="1">Uncharacterized protein</fullName>
    </submittedName>
</protein>
<proteinExistence type="predicted"/>
<comment type="caution">
    <text evidence="1">The sequence shown here is derived from an EMBL/GenBank/DDBJ whole genome shotgun (WGS) entry which is preliminary data.</text>
</comment>
<dbReference type="Proteomes" id="UP000601789">
    <property type="component" value="Unassembled WGS sequence"/>
</dbReference>
<organism evidence="1 2">
    <name type="scientific">Aquamicrobium zhengzhouense</name>
    <dbReference type="NCBI Taxonomy" id="2781738"/>
    <lineage>
        <taxon>Bacteria</taxon>
        <taxon>Pseudomonadati</taxon>
        <taxon>Pseudomonadota</taxon>
        <taxon>Alphaproteobacteria</taxon>
        <taxon>Hyphomicrobiales</taxon>
        <taxon>Phyllobacteriaceae</taxon>
        <taxon>Aquamicrobium</taxon>
    </lineage>
</organism>